<reference evidence="3 4" key="1">
    <citation type="submission" date="2019-07" db="EMBL/GenBank/DDBJ databases">
        <title>De Novo Assembly of kiwifruit Actinidia rufa.</title>
        <authorList>
            <person name="Sugita-Konishi S."/>
            <person name="Sato K."/>
            <person name="Mori E."/>
            <person name="Abe Y."/>
            <person name="Kisaki G."/>
            <person name="Hamano K."/>
            <person name="Suezawa K."/>
            <person name="Otani M."/>
            <person name="Fukuda T."/>
            <person name="Manabe T."/>
            <person name="Gomi K."/>
            <person name="Tabuchi M."/>
            <person name="Akimitsu K."/>
            <person name="Kataoka I."/>
        </authorList>
    </citation>
    <scope>NUCLEOTIDE SEQUENCE [LARGE SCALE GENOMIC DNA]</scope>
    <source>
        <strain evidence="4">cv. Fuchu</strain>
    </source>
</reference>
<name>A0A7J0FQC9_9ERIC</name>
<protein>
    <submittedName>
        <fullName evidence="3">Uncharacterized protein</fullName>
    </submittedName>
</protein>
<keyword evidence="4" id="KW-1185">Reference proteome</keyword>
<gene>
    <name evidence="3" type="ORF">Acr_14g0005640</name>
</gene>
<evidence type="ECO:0000313" key="4">
    <source>
        <dbReference type="Proteomes" id="UP000585474"/>
    </source>
</evidence>
<evidence type="ECO:0000256" key="1">
    <source>
        <dbReference type="SAM" id="Coils"/>
    </source>
</evidence>
<dbReference type="Proteomes" id="UP000585474">
    <property type="component" value="Unassembled WGS sequence"/>
</dbReference>
<evidence type="ECO:0000256" key="2">
    <source>
        <dbReference type="SAM" id="MobiDB-lite"/>
    </source>
</evidence>
<dbReference type="CDD" id="cd15841">
    <property type="entry name" value="SNARE_Qc"/>
    <property type="match status" value="1"/>
</dbReference>
<comment type="caution">
    <text evidence="3">The sequence shown here is derived from an EMBL/GenBank/DDBJ whole genome shotgun (WGS) entry which is preliminary data.</text>
</comment>
<feature type="region of interest" description="Disordered" evidence="2">
    <location>
        <begin position="30"/>
        <end position="51"/>
    </location>
</feature>
<feature type="compositionally biased region" description="Low complexity" evidence="2">
    <location>
        <begin position="37"/>
        <end position="50"/>
    </location>
</feature>
<accession>A0A7J0FQC9</accession>
<feature type="coiled-coil region" evidence="1">
    <location>
        <begin position="223"/>
        <end position="278"/>
    </location>
</feature>
<feature type="region of interest" description="Disordered" evidence="2">
    <location>
        <begin position="334"/>
        <end position="357"/>
    </location>
</feature>
<dbReference type="EMBL" id="BJWL01000014">
    <property type="protein sequence ID" value="GFZ00929.1"/>
    <property type="molecule type" value="Genomic_DNA"/>
</dbReference>
<evidence type="ECO:0000313" key="3">
    <source>
        <dbReference type="EMBL" id="GFZ00929.1"/>
    </source>
</evidence>
<sequence length="357" mass="39885">MSSRINLRDGELGHSLSSWISNHLGGKSYITDDANQSPSSPLKGSSSGSPERARRFYPLARARCLYSLIPLSNSGWYYFKARPDKNLLRGSPSNVKGWKKRFFFALEDEWEFFLSMPPGVGIPSVTRSWGTPGKSCNMLPILTEGEAKRTAEVLGKIEPGGYFDVSKSWIPRPSRSLRPWLHGEQFTPDDLVTKSFHALGQSQEHQNDLDFQIARTNSAELKLIKAQNRALKVEGQLAELGEQAATIGAELKDKSEAVARLEAEVAELTSKLFQAKKLAIEEFKSSDDFKVAVTDSAATYFGKDFEFCKRQLLHQHPNLGINVASMEMDANFFEEEEEEAKESEKEMGNEGEANLTH</sequence>
<proteinExistence type="predicted"/>
<keyword evidence="1" id="KW-0175">Coiled coil</keyword>
<dbReference type="AlphaFoldDB" id="A0A7J0FQC9"/>
<organism evidence="3 4">
    <name type="scientific">Actinidia rufa</name>
    <dbReference type="NCBI Taxonomy" id="165716"/>
    <lineage>
        <taxon>Eukaryota</taxon>
        <taxon>Viridiplantae</taxon>
        <taxon>Streptophyta</taxon>
        <taxon>Embryophyta</taxon>
        <taxon>Tracheophyta</taxon>
        <taxon>Spermatophyta</taxon>
        <taxon>Magnoliopsida</taxon>
        <taxon>eudicotyledons</taxon>
        <taxon>Gunneridae</taxon>
        <taxon>Pentapetalae</taxon>
        <taxon>asterids</taxon>
        <taxon>Ericales</taxon>
        <taxon>Actinidiaceae</taxon>
        <taxon>Actinidia</taxon>
    </lineage>
</organism>